<comment type="caution">
    <text evidence="3">The sequence shown here is derived from an EMBL/GenBank/DDBJ whole genome shotgun (WGS) entry which is preliminary data.</text>
</comment>
<dbReference type="EMBL" id="CAUJNA010001868">
    <property type="protein sequence ID" value="CAJ1389390.1"/>
    <property type="molecule type" value="Genomic_DNA"/>
</dbReference>
<feature type="coiled-coil region" evidence="1">
    <location>
        <begin position="230"/>
        <end position="264"/>
    </location>
</feature>
<dbReference type="AlphaFoldDB" id="A0AA36N3M5"/>
<feature type="compositionally biased region" description="Basic and acidic residues" evidence="2">
    <location>
        <begin position="313"/>
        <end position="322"/>
    </location>
</feature>
<reference evidence="3" key="1">
    <citation type="submission" date="2023-08" db="EMBL/GenBank/DDBJ databases">
        <authorList>
            <person name="Chen Y."/>
            <person name="Shah S."/>
            <person name="Dougan E. K."/>
            <person name="Thang M."/>
            <person name="Chan C."/>
        </authorList>
    </citation>
    <scope>NUCLEOTIDE SEQUENCE</scope>
</reference>
<evidence type="ECO:0000313" key="4">
    <source>
        <dbReference type="Proteomes" id="UP001178507"/>
    </source>
</evidence>
<evidence type="ECO:0000313" key="3">
    <source>
        <dbReference type="EMBL" id="CAJ1389390.1"/>
    </source>
</evidence>
<protein>
    <submittedName>
        <fullName evidence="3">Uncharacterized protein</fullName>
    </submittedName>
</protein>
<gene>
    <name evidence="3" type="ORF">EVOR1521_LOCUS15018</name>
</gene>
<name>A0AA36N3M5_9DINO</name>
<feature type="region of interest" description="Disordered" evidence="2">
    <location>
        <begin position="290"/>
        <end position="322"/>
    </location>
</feature>
<feature type="compositionally biased region" description="Polar residues" evidence="2">
    <location>
        <begin position="294"/>
        <end position="312"/>
    </location>
</feature>
<dbReference type="Proteomes" id="UP001178507">
    <property type="component" value="Unassembled WGS sequence"/>
</dbReference>
<evidence type="ECO:0000256" key="2">
    <source>
        <dbReference type="SAM" id="MobiDB-lite"/>
    </source>
</evidence>
<keyword evidence="1" id="KW-0175">Coiled coil</keyword>
<feature type="coiled-coil region" evidence="1">
    <location>
        <begin position="55"/>
        <end position="100"/>
    </location>
</feature>
<evidence type="ECO:0000256" key="1">
    <source>
        <dbReference type="SAM" id="Coils"/>
    </source>
</evidence>
<sequence>MASDVAVLPDSLKNCPQDIEKLFHRIHQLEARQVTQRKDVEAKQKGTSQHYDEELATLQARTATFQDEVQNALAELTKNSAQMQKQLEDASARCQEMEEAGGRQRERLCSIEKRLPDCKHIEELARVVTTRIEESSSSVRAQKELVQEHACELASVQAQMGAHNDQLDSISKVLSHHGILAEMRSLSRRQDRLEEAHESADSMAQMARMQGELATVAAGLRSVESQTATLKELDKTCQLLQGRLESAEEAYANLLSLTEQLQEDIGKEDSLEVLPGQDGGPAAKHALSPVSHASVASPTAVSPFSPTRSLSKVRSERETHEQLRDMAQWRSQVKEEMNRLHRLGRIMEDRLEAFDVLERRTEDMAEQLQALAPRDCHGARSRSPSPGRAMRPGEAHADIKLEGKRSIPQAEGPAHISSPNFEGTGWVKALPRRPYSAGAVRGDTPSQLQQLREKMLQAVPGLPPELQKQLQAAVAPSGPSPSGVFPTRPPYAGAAIALCRPGSARRQGPGRRPMSAR</sequence>
<keyword evidence="4" id="KW-1185">Reference proteome</keyword>
<organism evidence="3 4">
    <name type="scientific">Effrenium voratum</name>
    <dbReference type="NCBI Taxonomy" id="2562239"/>
    <lineage>
        <taxon>Eukaryota</taxon>
        <taxon>Sar</taxon>
        <taxon>Alveolata</taxon>
        <taxon>Dinophyceae</taxon>
        <taxon>Suessiales</taxon>
        <taxon>Symbiodiniaceae</taxon>
        <taxon>Effrenium</taxon>
    </lineage>
</organism>
<proteinExistence type="predicted"/>
<accession>A0AA36N3M5</accession>